<feature type="compositionally biased region" description="Basic and acidic residues" evidence="1">
    <location>
        <begin position="101"/>
        <end position="111"/>
    </location>
</feature>
<dbReference type="EMBL" id="BAAAUV010000024">
    <property type="protein sequence ID" value="GAA3232785.1"/>
    <property type="molecule type" value="Genomic_DNA"/>
</dbReference>
<reference evidence="4" key="1">
    <citation type="journal article" date="2019" name="Int. J. Syst. Evol. Microbiol.">
        <title>The Global Catalogue of Microorganisms (GCM) 10K type strain sequencing project: providing services to taxonomists for standard genome sequencing and annotation.</title>
        <authorList>
            <consortium name="The Broad Institute Genomics Platform"/>
            <consortium name="The Broad Institute Genome Sequencing Center for Infectious Disease"/>
            <person name="Wu L."/>
            <person name="Ma J."/>
        </authorList>
    </citation>
    <scope>NUCLEOTIDE SEQUENCE [LARGE SCALE GENOMIC DNA]</scope>
    <source>
        <strain evidence="4">JCM 9377</strain>
    </source>
</reference>
<organism evidence="3 4">
    <name type="scientific">Actinocorallia longicatena</name>
    <dbReference type="NCBI Taxonomy" id="111803"/>
    <lineage>
        <taxon>Bacteria</taxon>
        <taxon>Bacillati</taxon>
        <taxon>Actinomycetota</taxon>
        <taxon>Actinomycetes</taxon>
        <taxon>Streptosporangiales</taxon>
        <taxon>Thermomonosporaceae</taxon>
        <taxon>Actinocorallia</taxon>
    </lineage>
</organism>
<comment type="caution">
    <text evidence="3">The sequence shown here is derived from an EMBL/GenBank/DDBJ whole genome shotgun (WGS) entry which is preliminary data.</text>
</comment>
<dbReference type="Proteomes" id="UP001501237">
    <property type="component" value="Unassembled WGS sequence"/>
</dbReference>
<dbReference type="InterPro" id="IPR014719">
    <property type="entry name" value="Ribosomal_bL12_C/ClpS-like"/>
</dbReference>
<protein>
    <recommendedName>
        <fullName evidence="2">Large ribosomal subunit protein bL12 C-terminal domain-containing protein</fullName>
    </recommendedName>
</protein>
<feature type="compositionally biased region" description="Low complexity" evidence="1">
    <location>
        <begin position="91"/>
        <end position="100"/>
    </location>
</feature>
<evidence type="ECO:0000313" key="3">
    <source>
        <dbReference type="EMBL" id="GAA3232785.1"/>
    </source>
</evidence>
<dbReference type="Pfam" id="PF00542">
    <property type="entry name" value="Ribosomal_L12"/>
    <property type="match status" value="1"/>
</dbReference>
<feature type="compositionally biased region" description="Pro residues" evidence="1">
    <location>
        <begin position="81"/>
        <end position="90"/>
    </location>
</feature>
<dbReference type="Gene3D" id="3.30.1390.10">
    <property type="match status" value="1"/>
</dbReference>
<dbReference type="InterPro" id="IPR013823">
    <property type="entry name" value="Ribosomal_bL12_C"/>
</dbReference>
<accession>A0ABP6QPI3</accession>
<feature type="region of interest" description="Disordered" evidence="1">
    <location>
        <begin position="56"/>
        <end position="111"/>
    </location>
</feature>
<proteinExistence type="predicted"/>
<feature type="domain" description="Large ribosomal subunit protein bL12 C-terminal" evidence="2">
    <location>
        <begin position="28"/>
        <end position="56"/>
    </location>
</feature>
<dbReference type="RefSeq" id="WP_344835864.1">
    <property type="nucleotide sequence ID" value="NZ_BAAAUV010000024.1"/>
</dbReference>
<keyword evidence="4" id="KW-1185">Reference proteome</keyword>
<evidence type="ECO:0000259" key="2">
    <source>
        <dbReference type="Pfam" id="PF00542"/>
    </source>
</evidence>
<evidence type="ECO:0000256" key="1">
    <source>
        <dbReference type="SAM" id="MobiDB-lite"/>
    </source>
</evidence>
<gene>
    <name evidence="3" type="ORF">GCM10010468_64890</name>
</gene>
<dbReference type="SUPFAM" id="SSF54736">
    <property type="entry name" value="ClpS-like"/>
    <property type="match status" value="1"/>
</dbReference>
<evidence type="ECO:0000313" key="4">
    <source>
        <dbReference type="Proteomes" id="UP001501237"/>
    </source>
</evidence>
<name>A0ABP6QPI3_9ACTN</name>
<sequence>MKFGSTPPPPPIVLPDHVIAEVRHLLAARKKIQAIKLIREVTGSGLKEAKDLADAMEGGYLPPTPQQFHAPPQPNYAQPSFPQPSFPQPSYPQAAQASLADRARAFRDSGDPERAVALIQAETGMTREESARFLGVLG</sequence>